<sequence>MLGPKPVGIVHQYISHIWKLGSENFLDESCSSARVLWPVKFLNSLNFSDASKLVCNFCVHPWLVYTSLAQAGEGAEACVVSIVAGSFECTISHLAIWISISISQNRHRLVESISRVAEDTLPTPPLGTSSVAADTALHLPAAQPPAHPFISTSDTTAGTSPQLPAVLPPTLLS</sequence>
<protein>
    <submittedName>
        <fullName evidence="2">Uncharacterized protein</fullName>
    </submittedName>
</protein>
<evidence type="ECO:0000256" key="1">
    <source>
        <dbReference type="SAM" id="MobiDB-lite"/>
    </source>
</evidence>
<organism evidence="2">
    <name type="scientific">Prunus dulcis</name>
    <name type="common">Almond</name>
    <name type="synonym">Amygdalus dulcis</name>
    <dbReference type="NCBI Taxonomy" id="3755"/>
    <lineage>
        <taxon>Eukaryota</taxon>
        <taxon>Viridiplantae</taxon>
        <taxon>Streptophyta</taxon>
        <taxon>Embryophyta</taxon>
        <taxon>Tracheophyta</taxon>
        <taxon>Spermatophyta</taxon>
        <taxon>Magnoliopsida</taxon>
        <taxon>eudicotyledons</taxon>
        <taxon>Gunneridae</taxon>
        <taxon>Pentapetalae</taxon>
        <taxon>rosids</taxon>
        <taxon>fabids</taxon>
        <taxon>Rosales</taxon>
        <taxon>Rosaceae</taxon>
        <taxon>Amygdaloideae</taxon>
        <taxon>Amygdaleae</taxon>
        <taxon>Prunus</taxon>
    </lineage>
</organism>
<proteinExistence type="predicted"/>
<dbReference type="EMBL" id="AP021457">
    <property type="protein sequence ID" value="BBN69711.1"/>
    <property type="molecule type" value="Genomic_DNA"/>
</dbReference>
<name>A0A5H2Y2G2_PRUDU</name>
<feature type="compositionally biased region" description="Polar residues" evidence="1">
    <location>
        <begin position="150"/>
        <end position="162"/>
    </location>
</feature>
<gene>
    <name evidence="2" type="ORF">Prudu_1120S000300</name>
</gene>
<evidence type="ECO:0000313" key="2">
    <source>
        <dbReference type="EMBL" id="BBN69711.1"/>
    </source>
</evidence>
<reference evidence="2" key="1">
    <citation type="journal article" date="2019" name="Science">
        <title>Mutation of a bHLH transcription factor allowed almond domestication.</title>
        <authorList>
            <person name="Sanchez-Perez R."/>
            <person name="Pavan S."/>
            <person name="Mazzeo R."/>
            <person name="Moldovan C."/>
            <person name="Aiese Cigliano R."/>
            <person name="Del Cueto J."/>
            <person name="Ricciardi F."/>
            <person name="Lotti C."/>
            <person name="Ricciardi L."/>
            <person name="Dicenta F."/>
            <person name="Lopez-Marques R.L."/>
            <person name="Lindberg Moller B."/>
        </authorList>
    </citation>
    <scope>NUCLEOTIDE SEQUENCE</scope>
</reference>
<accession>A0A5H2Y2G2</accession>
<feature type="region of interest" description="Disordered" evidence="1">
    <location>
        <begin position="148"/>
        <end position="173"/>
    </location>
</feature>
<dbReference type="AlphaFoldDB" id="A0A5H2Y2G2"/>